<dbReference type="Pfam" id="PF19991">
    <property type="entry name" value="HMA_2"/>
    <property type="match status" value="1"/>
</dbReference>
<dbReference type="AlphaFoldDB" id="E0U924"/>
<dbReference type="HOGENOM" id="CLU_1406626_0_0_3"/>
<dbReference type="eggNOG" id="ENOG5032R9K">
    <property type="taxonomic scope" value="Bacteria"/>
</dbReference>
<dbReference type="EMBL" id="CP002198">
    <property type="protein sequence ID" value="ADN16163.1"/>
    <property type="molecule type" value="Genomic_DNA"/>
</dbReference>
<name>E0U924_GLOV7</name>
<dbReference type="STRING" id="497965.Cyan7822_4245"/>
<evidence type="ECO:0000313" key="1">
    <source>
        <dbReference type="EMBL" id="ADN16163.1"/>
    </source>
</evidence>
<dbReference type="OrthoDB" id="514446at2"/>
<organism evidence="1 2">
    <name type="scientific">Gloeothece verrucosa (strain PCC 7822)</name>
    <name type="common">Cyanothece sp. (strain PCC 7822)</name>
    <dbReference type="NCBI Taxonomy" id="497965"/>
    <lineage>
        <taxon>Bacteria</taxon>
        <taxon>Bacillati</taxon>
        <taxon>Cyanobacteriota</taxon>
        <taxon>Cyanophyceae</taxon>
        <taxon>Oscillatoriophycideae</taxon>
        <taxon>Chroococcales</taxon>
        <taxon>Aphanothecaceae</taxon>
        <taxon>Gloeothece</taxon>
        <taxon>Gloeothece verrucosa</taxon>
    </lineage>
</organism>
<reference evidence="2" key="1">
    <citation type="journal article" date="2011" name="MBio">
        <title>Novel metabolic attributes of the genus Cyanothece, comprising a group of unicellular nitrogen-fixing Cyanobacteria.</title>
        <authorList>
            <person name="Bandyopadhyay A."/>
            <person name="Elvitigala T."/>
            <person name="Welsh E."/>
            <person name="Stockel J."/>
            <person name="Liberton M."/>
            <person name="Min H."/>
            <person name="Sherman L.A."/>
            <person name="Pakrasi H.B."/>
        </authorList>
    </citation>
    <scope>NUCLEOTIDE SEQUENCE [LARGE SCALE GENOMIC DNA]</scope>
    <source>
        <strain evidence="2">PCC 7822</strain>
    </source>
</reference>
<accession>E0U924</accession>
<sequence>MAIASYIPKELARDESPKTDRTVTVAHLVSSSPGRIRLRLDKESRQPQNIEQLVNVLKEQLEIYRVRGNPQTGSLTIFYATNHWNFEKIREFLQSLNIAVLTAENKINPHPHQSVAAANVTGFFTDLNKQVREATEGTVDIRFLVPLGFSFLAVRQLLIKGLSLEIIPWYVFAWYAFDSFLKLHYTSDPASKHKILSE</sequence>
<dbReference type="KEGG" id="cyj:Cyan7822_4245"/>
<dbReference type="Proteomes" id="UP000008206">
    <property type="component" value="Chromosome"/>
</dbReference>
<keyword evidence="2" id="KW-1185">Reference proteome</keyword>
<gene>
    <name evidence="1" type="ordered locus">Cyan7822_4245</name>
</gene>
<dbReference type="RefSeq" id="WP_013324226.1">
    <property type="nucleotide sequence ID" value="NC_014501.1"/>
</dbReference>
<proteinExistence type="predicted"/>
<protein>
    <submittedName>
        <fullName evidence="1">Uncharacterized protein</fullName>
    </submittedName>
</protein>
<evidence type="ECO:0000313" key="2">
    <source>
        <dbReference type="Proteomes" id="UP000008206"/>
    </source>
</evidence>